<dbReference type="KEGG" id="aten:116307600"/>
<organism evidence="2 3">
    <name type="scientific">Actinia tenebrosa</name>
    <name type="common">Australian red waratah sea anemone</name>
    <dbReference type="NCBI Taxonomy" id="6105"/>
    <lineage>
        <taxon>Eukaryota</taxon>
        <taxon>Metazoa</taxon>
        <taxon>Cnidaria</taxon>
        <taxon>Anthozoa</taxon>
        <taxon>Hexacorallia</taxon>
        <taxon>Actiniaria</taxon>
        <taxon>Actiniidae</taxon>
        <taxon>Actinia</taxon>
    </lineage>
</organism>
<evidence type="ECO:0000256" key="1">
    <source>
        <dbReference type="SAM" id="Coils"/>
    </source>
</evidence>
<evidence type="ECO:0000313" key="2">
    <source>
        <dbReference type="Proteomes" id="UP000515163"/>
    </source>
</evidence>
<feature type="coiled-coil region" evidence="1">
    <location>
        <begin position="145"/>
        <end position="172"/>
    </location>
</feature>
<keyword evidence="2" id="KW-1185">Reference proteome</keyword>
<protein>
    <submittedName>
        <fullName evidence="3">Uncharacterized protein LOC116307600</fullName>
    </submittedName>
</protein>
<dbReference type="RefSeq" id="XP_031573731.1">
    <property type="nucleotide sequence ID" value="XM_031717871.1"/>
</dbReference>
<accession>A0A6P8J1E5</accession>
<sequence>MAECSLSDAFRPIQVHGASLDPDKQWFFLEKEVCGVRPRDYAKNYIFTRFPSEIQYIQRKELYVRRNGDTRTLEVSNCQKQPSHVYVTSTFGLLVGILRQREFPANGFEGSYLLKSAFRSLNKLDLESENDKTPSQRENTTYISTTLYTVKLNNLSAQIAKLEEELAHYKKSAPEMQVPAISSSADEVTRNDTLGSTTRKKMVALKCENIFSSLKDICAKHKESISSVLGHFYVTGAEKEKDEVRNIISEVFNRILESKSNKNGIWGFFSDDVSHKILCQMRVPDWALLYFKLKTRLPDSAWQTMLNVTHLGRSGRNSDTPILITKNQVKAIKALIFKVVRQTLNVNKMNTSFDACCVDLPTTLVWAIREHRLYASSDQSEIEFNIKIDGRPLGGNYSLN</sequence>
<evidence type="ECO:0000313" key="3">
    <source>
        <dbReference type="RefSeq" id="XP_031573731.1"/>
    </source>
</evidence>
<gene>
    <name evidence="3" type="primary">LOC116307600</name>
</gene>
<name>A0A6P8J1E5_ACTTE</name>
<dbReference type="Proteomes" id="UP000515163">
    <property type="component" value="Unplaced"/>
</dbReference>
<dbReference type="OrthoDB" id="5990486at2759"/>
<dbReference type="InParanoid" id="A0A6P8J1E5"/>
<dbReference type="GeneID" id="116307600"/>
<keyword evidence="1" id="KW-0175">Coiled coil</keyword>
<reference evidence="3" key="1">
    <citation type="submission" date="2025-08" db="UniProtKB">
        <authorList>
            <consortium name="RefSeq"/>
        </authorList>
    </citation>
    <scope>IDENTIFICATION</scope>
</reference>
<proteinExistence type="predicted"/>
<dbReference type="AlphaFoldDB" id="A0A6P8J1E5"/>